<evidence type="ECO:0000313" key="6">
    <source>
        <dbReference type="Proteomes" id="UP000228380"/>
    </source>
</evidence>
<dbReference type="NCBIfam" id="TIGR00756">
    <property type="entry name" value="PPR"/>
    <property type="match status" value="5"/>
</dbReference>
<sequence length="565" mass="63996">MPPPTPHGRAFATLLSNRPKKKPSPRPNPFKALNPRSKTPPKPDPKPPEPVYMRSTIHRISSILRYSPWEDAQAELRHLAVRWDSFTVNRVLKTHPPLEKAWLFFNWAARLPGFKHDHFTYTTMLDIFGEAGRMSSMWHVFDEMQEKGIAIDAATYTSLMHWLSKDGNLEGAVQAWDEMMRQGCRPTVVSYTALMKILFDHDRPKEAAAVYREILEVGLTPNCHTYTVLMEYLAGAGKFEAALEVMSKMQEAGVQPDKAACNILVQKCSKAGETSAMTQILKYMKEHSIVLRRAVFLEALEALKINCESDHLLQEVNPHLSFEGIEDDLDSEPSVTDTASLIDRGIILNLLERQNLIAIELVLSEMTNKDIKMDSELISAIVQSSCANCRPSCAVMAFNYCLKMRKNLDRTAYTSLLGLFIRINAFEKVLEIVEEMIKSDTSFGTYLVSLLIYKLGCAGLPASATKIFYLLPMDQNVVTFTALMDAYFQADEVDKSLELFSEMKRKGIPISFGTYNVLIVGLERAGRRSDAEVYRKEKRRFQWHEYSREGVSTEESLCNCLFGAD</sequence>
<dbReference type="PROSITE" id="PS51375">
    <property type="entry name" value="PPR"/>
    <property type="match status" value="5"/>
</dbReference>
<keyword evidence="2" id="KW-0677">Repeat</keyword>
<reference evidence="7" key="2">
    <citation type="submission" date="2025-08" db="UniProtKB">
        <authorList>
            <consortium name="RefSeq"/>
        </authorList>
    </citation>
    <scope>IDENTIFICATION</scope>
    <source>
        <tissue evidence="7">Young leaves</tissue>
    </source>
</reference>
<dbReference type="KEGG" id="pda:103718955"/>
<feature type="domain" description="PROP1-like PPR" evidence="5">
    <location>
        <begin position="139"/>
        <end position="286"/>
    </location>
</feature>
<feature type="repeat" description="PPR" evidence="3">
    <location>
        <begin position="476"/>
        <end position="510"/>
    </location>
</feature>
<gene>
    <name evidence="7" type="primary">LOC103718955</name>
</gene>
<organism evidence="6 7">
    <name type="scientific">Phoenix dactylifera</name>
    <name type="common">Date palm</name>
    <dbReference type="NCBI Taxonomy" id="42345"/>
    <lineage>
        <taxon>Eukaryota</taxon>
        <taxon>Viridiplantae</taxon>
        <taxon>Streptophyta</taxon>
        <taxon>Embryophyta</taxon>
        <taxon>Tracheophyta</taxon>
        <taxon>Spermatophyta</taxon>
        <taxon>Magnoliopsida</taxon>
        <taxon>Liliopsida</taxon>
        <taxon>Arecaceae</taxon>
        <taxon>Coryphoideae</taxon>
        <taxon>Phoeniceae</taxon>
        <taxon>Phoenix</taxon>
    </lineage>
</organism>
<dbReference type="Pfam" id="PF01535">
    <property type="entry name" value="PPR"/>
    <property type="match status" value="1"/>
</dbReference>
<feature type="repeat" description="PPR" evidence="3">
    <location>
        <begin position="222"/>
        <end position="256"/>
    </location>
</feature>
<dbReference type="AlphaFoldDB" id="A0A8B7CTR0"/>
<reference evidence="6" key="1">
    <citation type="journal article" date="2019" name="Nat. Commun.">
        <title>Genome-wide association mapping of date palm fruit traits.</title>
        <authorList>
            <person name="Hazzouri K.M."/>
            <person name="Gros-Balthazard M."/>
            <person name="Flowers J.M."/>
            <person name="Copetti D."/>
            <person name="Lemansour A."/>
            <person name="Lebrun M."/>
            <person name="Masmoudi K."/>
            <person name="Ferrand S."/>
            <person name="Dhar M.I."/>
            <person name="Fresquez Z.A."/>
            <person name="Rosas U."/>
            <person name="Zhang J."/>
            <person name="Talag J."/>
            <person name="Lee S."/>
            <person name="Kudrna D."/>
            <person name="Powell R.F."/>
            <person name="Leitch I.J."/>
            <person name="Krueger R.R."/>
            <person name="Wing R.A."/>
            <person name="Amiri K.M.A."/>
            <person name="Purugganan M.D."/>
        </authorList>
    </citation>
    <scope>NUCLEOTIDE SEQUENCE [LARGE SCALE GENOMIC DNA]</scope>
    <source>
        <strain evidence="6">cv. Khalas</strain>
    </source>
</reference>
<dbReference type="Gene3D" id="1.25.40.10">
    <property type="entry name" value="Tetratricopeptide repeat domain"/>
    <property type="match status" value="4"/>
</dbReference>
<feature type="region of interest" description="Disordered" evidence="4">
    <location>
        <begin position="1"/>
        <end position="50"/>
    </location>
</feature>
<keyword evidence="6" id="KW-1185">Reference proteome</keyword>
<dbReference type="Proteomes" id="UP000228380">
    <property type="component" value="Chromosome 15"/>
</dbReference>
<dbReference type="RefSeq" id="XP_008806200.3">
    <property type="nucleotide sequence ID" value="XM_008807978.4"/>
</dbReference>
<feature type="repeat" description="PPR" evidence="3">
    <location>
        <begin position="117"/>
        <end position="151"/>
    </location>
</feature>
<comment type="similarity">
    <text evidence="1">Belongs to the PPR family. P subfamily.</text>
</comment>
<feature type="repeat" description="PPR" evidence="3">
    <location>
        <begin position="187"/>
        <end position="221"/>
    </location>
</feature>
<evidence type="ECO:0000256" key="3">
    <source>
        <dbReference type="PROSITE-ProRule" id="PRU00708"/>
    </source>
</evidence>
<evidence type="ECO:0000256" key="2">
    <source>
        <dbReference type="ARBA" id="ARBA00022737"/>
    </source>
</evidence>
<accession>A0A8B7CTR0</accession>
<dbReference type="InterPro" id="IPR011990">
    <property type="entry name" value="TPR-like_helical_dom_sf"/>
</dbReference>
<dbReference type="Pfam" id="PF17177">
    <property type="entry name" value="PPR_long"/>
    <property type="match status" value="1"/>
</dbReference>
<name>A0A8B7CTR0_PHODC</name>
<feature type="repeat" description="PPR" evidence="3">
    <location>
        <begin position="152"/>
        <end position="186"/>
    </location>
</feature>
<dbReference type="PANTHER" id="PTHR47447:SF27">
    <property type="entry name" value="PENTACOTRIPEPTIDE-REPEAT REGION OF PRORP DOMAIN-CONTAINING PROTEIN"/>
    <property type="match status" value="1"/>
</dbReference>
<dbReference type="InterPro" id="IPR033443">
    <property type="entry name" value="PROP1-like_PPR_dom"/>
</dbReference>
<dbReference type="PANTHER" id="PTHR47447">
    <property type="entry name" value="OS03G0856100 PROTEIN"/>
    <property type="match status" value="1"/>
</dbReference>
<evidence type="ECO:0000313" key="7">
    <source>
        <dbReference type="RefSeq" id="XP_008806200.3"/>
    </source>
</evidence>
<dbReference type="GeneID" id="103718955"/>
<dbReference type="OrthoDB" id="185373at2759"/>
<dbReference type="InterPro" id="IPR002885">
    <property type="entry name" value="PPR_rpt"/>
</dbReference>
<protein>
    <submittedName>
        <fullName evidence="7">Pentatricopeptide repeat-containing protein At2g01390</fullName>
    </submittedName>
</protein>
<dbReference type="Pfam" id="PF13041">
    <property type="entry name" value="PPR_2"/>
    <property type="match status" value="1"/>
</dbReference>
<dbReference type="SUPFAM" id="SSF48452">
    <property type="entry name" value="TPR-like"/>
    <property type="match status" value="1"/>
</dbReference>
<evidence type="ECO:0000256" key="1">
    <source>
        <dbReference type="ARBA" id="ARBA00007626"/>
    </source>
</evidence>
<evidence type="ECO:0000256" key="4">
    <source>
        <dbReference type="SAM" id="MobiDB-lite"/>
    </source>
</evidence>
<evidence type="ECO:0000259" key="5">
    <source>
        <dbReference type="Pfam" id="PF17177"/>
    </source>
</evidence>
<proteinExistence type="inferred from homology"/>